<dbReference type="Pfam" id="PF02736">
    <property type="entry name" value="Myosin_N"/>
    <property type="match status" value="1"/>
</dbReference>
<evidence type="ECO:0000256" key="6">
    <source>
        <dbReference type="ARBA" id="ARBA00022741"/>
    </source>
</evidence>
<reference evidence="18" key="1">
    <citation type="submission" date="2022-11" db="UniProtKB">
        <authorList>
            <consortium name="WormBaseParasite"/>
        </authorList>
    </citation>
    <scope>IDENTIFICATION</scope>
</reference>
<feature type="compositionally biased region" description="Basic and acidic residues" evidence="14">
    <location>
        <begin position="1041"/>
        <end position="1060"/>
    </location>
</feature>
<dbReference type="Proteomes" id="UP000887540">
    <property type="component" value="Unplaced"/>
</dbReference>
<dbReference type="Gene3D" id="1.20.5.370">
    <property type="match status" value="3"/>
</dbReference>
<dbReference type="InterPro" id="IPR002928">
    <property type="entry name" value="Myosin_tail"/>
</dbReference>
<dbReference type="InterPro" id="IPR036961">
    <property type="entry name" value="Kinesin_motor_dom_sf"/>
</dbReference>
<evidence type="ECO:0000256" key="4">
    <source>
        <dbReference type="ARBA" id="ARBA00022481"/>
    </source>
</evidence>
<keyword evidence="17" id="KW-1185">Reference proteome</keyword>
<dbReference type="Pfam" id="PF01576">
    <property type="entry name" value="Myosin_tail_1"/>
    <property type="match status" value="1"/>
</dbReference>
<dbReference type="PRINTS" id="PR00193">
    <property type="entry name" value="MYOSINHEAVY"/>
</dbReference>
<feature type="region of interest" description="Disordered" evidence="14">
    <location>
        <begin position="1321"/>
        <end position="1340"/>
    </location>
</feature>
<dbReference type="Gene3D" id="3.40.850.10">
    <property type="entry name" value="Kinesin motor domain"/>
    <property type="match status" value="1"/>
</dbReference>
<protein>
    <submittedName>
        <fullName evidence="18">Myosin heavy chain</fullName>
    </submittedName>
</protein>
<name>A0A914CEE8_9BILA</name>
<evidence type="ECO:0000256" key="7">
    <source>
        <dbReference type="ARBA" id="ARBA00022840"/>
    </source>
</evidence>
<dbReference type="FunFam" id="1.20.5.370:FF:000010">
    <property type="entry name" value="Myosin heavy chain, isoform G"/>
    <property type="match status" value="1"/>
</dbReference>
<evidence type="ECO:0000256" key="8">
    <source>
        <dbReference type="ARBA" id="ARBA00023054"/>
    </source>
</evidence>
<feature type="region of interest" description="Disordered" evidence="14">
    <location>
        <begin position="1013"/>
        <end position="1060"/>
    </location>
</feature>
<keyword evidence="11" id="KW-0514">Muscle protein</keyword>
<dbReference type="FunFam" id="1.10.10.820:FF:000001">
    <property type="entry name" value="Myosin heavy chain"/>
    <property type="match status" value="1"/>
</dbReference>
<feature type="region of interest" description="Disordered" evidence="14">
    <location>
        <begin position="930"/>
        <end position="951"/>
    </location>
</feature>
<dbReference type="Gene3D" id="1.20.5.340">
    <property type="match status" value="4"/>
</dbReference>
<dbReference type="GO" id="GO:0016460">
    <property type="term" value="C:myosin II complex"/>
    <property type="evidence" value="ECO:0007669"/>
    <property type="project" value="TreeGrafter"/>
</dbReference>
<feature type="compositionally biased region" description="Basic and acidic residues" evidence="14">
    <location>
        <begin position="1013"/>
        <end position="1022"/>
    </location>
</feature>
<evidence type="ECO:0000256" key="11">
    <source>
        <dbReference type="ARBA" id="ARBA00023179"/>
    </source>
</evidence>
<dbReference type="InterPro" id="IPR027417">
    <property type="entry name" value="P-loop_NTPase"/>
</dbReference>
<feature type="compositionally biased region" description="Basic and acidic residues" evidence="14">
    <location>
        <begin position="1321"/>
        <end position="1331"/>
    </location>
</feature>
<keyword evidence="10 13" id="KW-0505">Motor protein</keyword>
<sequence>MIEEQSKPYDSKKNVWVPDAEEGYLAAEIQSEKGDMVDVITGKMNQQTIKKDLIQEMNPPKFEKTEDMANLSFLNDASVLWNLRSRYSAMLIYTYSGLFCVVINPYKRLPIYTDSVARMYIGKRKNEMPPHLFANSDEAYRNMIQDHENQSMLITGESGAGKTENTKKVIAYFASVGASQAEAAEALAAKKEEKTETPKEKRVTLEDQIVRTNPVLEAFGNARTVRNNNSSRFGKFIRIMFNKAGKVASCDIEHYLLEKSRVIRQAPGERGYHIFYQMQSGFIGDLKKKLLLDLPMKEYYFMAQAELTVDGMDDKEEHGITEESFDVLKFSPDEKFDCYRLMSAICHMGIMKFKQRPREEQAEADGTDEQQKAADMYGVDMEAFVKALTRPRVRVGNEWVNKGQNLEQVSWAVGAMAKALYARVFHWIVSKCNMTLDQKGLSRDYFIGVLDIAGFEIFDFNSFEQLWINFVNEKLQQFFNHHMFVLEQEEYAREGIQWTFIDFGLDLEACILLIEKPLGIISMLDEECIVPKATDLTLAQKLNEQHLGKHPNFVKPPPPKGKQGEAHFAMKHYAGTVRYNVMKWLEKNKDPLNDTLVAVLKASPANALLNTVWADYTTQEEAAELQKSGADQGGKKKGKSGSFMTVSMVYRESLNKLMTMLHATHPHFIRCIIPNEKKTSGLIDAGLVLNQLTCNGVLEGIRICRKGFPNRTLHEDFRQRYAILAAEEAKDNSKENAVKVAKAMLDRIVKEGILTDENFRLGGTKVFFKAGVLARLEDFRDEKLRIIMTAFQSRIRWYLGLTQKKRLEQQKVGILVVQRNVRRWCSLRVWPWFELYGKVRPMIYALGIQDQLDALTEKIKGLEGELSKESTMRADYTSQQEKLLKEKQELEAQLAEQKAKLGDMSGEMLAKFQQDKAELDAKLEELNDKLSASEDASVDLQKSKKRAEQEADALKKNIQDLDMSLRKAESEKSSKDHNIRSLQDELQQLDETIAKLNKEKKQQEDINKKLLEDLHGNEDKTGHANKIKQKLEQSLEDAEDTLEREKRNRAELEKTKRKTEGDLKIAQENIEESLKQRHDLENNLKRKEAELHNLSTRLEDEQGTVAKLQRQIKETQARVSELDEELRNERDSRSRSERARIELQNELEDLNNRLEEQGGATAAQVELNKKREAELSSMRRDLEQNNLNHENSLSSLKKKHQDAVAELGDQLDQLTKSKQRLEKERSQIQRAAEDIQNQLDAEGSAKLNSEKTAKSLELQLQDLQQKADDQARQLHDFLSVKGRLSGQNGDLARQIEDGEAELTNLSKLKSQLSAQLDEAKRVGDQEARETQTIKAQSKIHQNEAEQLRDRFEEEQESKNEVLRQLNKANQEIHQWQSRLEGEGLLKIEEIEEAKRRQAQKINEIQEALDAANSKINSLEKTRTRLVGELDDAQVEVERANELAGSLTRKQQGFDRVVDEWRKKTDDLSAELDSIQRENRNLSTDVFKMKADESQLSDTIEGLRRENKNLTQEIRDLSDQLGEGGRSVHEMQKIIRRVELEKEELQRALDEAEGALEAEESKVLRAQVEVSQIRSEIEKRIQEKEEEFENTRRNHARAMESMQASLEVESRTRAELLRVKKNLEGDINELEIGLDHANKANADAQKSIKRHQEQIRELQLQLDEEQRSRDELRDQYLNTEKRCQILDQEKDDLQRQLDEAERVRRQAELDATDLRDQQNELTVEVNALNGAKRKLEGEIQAIHADLDETLNEYKSSEERSKKAMADAGRLADELRQEQEHVQHVDRLRKGLEQAIRELQVRLEEAEAAALKGGKKVIAKLEQRIRELEGELDGEQRRFQEANKNLAKEERRMREFQFQVDEDKKNFGRLQDLVEKLQGKLRAQKKQLEEAEEIANTNLQKYKSLTHQLEQAEERADVAENSLSKVRSKSRSAIGADVARSQSAAVVRSASRGRVAFDD</sequence>
<keyword evidence="7 13" id="KW-0067">ATP-binding</keyword>
<keyword evidence="4" id="KW-0488">Methylation</keyword>
<evidence type="ECO:0000259" key="15">
    <source>
        <dbReference type="PROSITE" id="PS51456"/>
    </source>
</evidence>
<evidence type="ECO:0000256" key="3">
    <source>
        <dbReference type="ARBA" id="ARBA00022433"/>
    </source>
</evidence>
<evidence type="ECO:0000256" key="2">
    <source>
        <dbReference type="ARBA" id="ARBA00008314"/>
    </source>
</evidence>
<feature type="compositionally biased region" description="Basic and acidic residues" evidence="14">
    <location>
        <begin position="1125"/>
        <end position="1138"/>
    </location>
</feature>
<evidence type="ECO:0000256" key="10">
    <source>
        <dbReference type="ARBA" id="ARBA00023175"/>
    </source>
</evidence>
<dbReference type="GO" id="GO:0005863">
    <property type="term" value="C:striated muscle myosin thick filament"/>
    <property type="evidence" value="ECO:0007669"/>
    <property type="project" value="UniProtKB-ARBA"/>
</dbReference>
<dbReference type="PROSITE" id="PS51456">
    <property type="entry name" value="MYOSIN_MOTOR"/>
    <property type="match status" value="1"/>
</dbReference>
<evidence type="ECO:0000256" key="9">
    <source>
        <dbReference type="ARBA" id="ARBA00023123"/>
    </source>
</evidence>
<dbReference type="Gene3D" id="2.30.30.360">
    <property type="entry name" value="Myosin S1 fragment, N-terminal"/>
    <property type="match status" value="1"/>
</dbReference>
<dbReference type="Gene3D" id="1.20.58.530">
    <property type="match status" value="1"/>
</dbReference>
<evidence type="ECO:0000313" key="18">
    <source>
        <dbReference type="WBParaSite" id="ACRNAN_Path_887.g3415.t1"/>
    </source>
</evidence>
<keyword evidence="8" id="KW-0175">Coiled coil</keyword>
<evidence type="ECO:0000256" key="5">
    <source>
        <dbReference type="ARBA" id="ARBA00022490"/>
    </source>
</evidence>
<dbReference type="Pfam" id="PF00063">
    <property type="entry name" value="Myosin_head"/>
    <property type="match status" value="1"/>
</dbReference>
<dbReference type="FunFam" id="1.20.120.720:FF:000001">
    <property type="entry name" value="Myosin heavy chain, muscle"/>
    <property type="match status" value="1"/>
</dbReference>
<evidence type="ECO:0000313" key="17">
    <source>
        <dbReference type="Proteomes" id="UP000887540"/>
    </source>
</evidence>
<feature type="region of interest" description="Actin-binding" evidence="13">
    <location>
        <begin position="654"/>
        <end position="676"/>
    </location>
</feature>
<dbReference type="Gene3D" id="1.20.5.4820">
    <property type="match status" value="1"/>
</dbReference>
<dbReference type="SUPFAM" id="SSF90257">
    <property type="entry name" value="Myosin rod fragments"/>
    <property type="match status" value="6"/>
</dbReference>
<dbReference type="Gene3D" id="1.10.10.820">
    <property type="match status" value="1"/>
</dbReference>
<keyword evidence="12 13" id="KW-0009">Actin-binding</keyword>
<dbReference type="PANTHER" id="PTHR45615:SF58">
    <property type="entry name" value="HOLOCENTRIC CHROMOSOME BINDING PROTEIN-RELATED"/>
    <property type="match status" value="1"/>
</dbReference>
<dbReference type="PROSITE" id="PS51844">
    <property type="entry name" value="SH3_LIKE"/>
    <property type="match status" value="1"/>
</dbReference>
<dbReference type="FunFam" id="1.20.5.370:FF:000009">
    <property type="entry name" value="Myosin heavy chain, isoform G"/>
    <property type="match status" value="1"/>
</dbReference>
<dbReference type="FunFam" id="1.20.58.530:FF:000001">
    <property type="entry name" value="Myosin heavy chain"/>
    <property type="match status" value="1"/>
</dbReference>
<evidence type="ECO:0000256" key="12">
    <source>
        <dbReference type="ARBA" id="ARBA00023203"/>
    </source>
</evidence>
<dbReference type="SMART" id="SM00242">
    <property type="entry name" value="MYSc"/>
    <property type="match status" value="1"/>
</dbReference>
<keyword evidence="5" id="KW-0963">Cytoplasm</keyword>
<dbReference type="Gene3D" id="1.20.120.720">
    <property type="entry name" value="Myosin VI head, motor domain, U50 subdomain"/>
    <property type="match status" value="1"/>
</dbReference>
<dbReference type="FunFam" id="3.40.850.10:FF:000024">
    <property type="entry name" value="Myosin heavy chain, isoform J"/>
    <property type="match status" value="1"/>
</dbReference>
<comment type="similarity">
    <text evidence="2 13">Belongs to the TRAFAC class myosin-kinesin ATPase superfamily. Myosin family.</text>
</comment>
<dbReference type="SUPFAM" id="SSF52540">
    <property type="entry name" value="P-loop containing nucleoside triphosphate hydrolases"/>
    <property type="match status" value="1"/>
</dbReference>
<evidence type="ECO:0000256" key="13">
    <source>
        <dbReference type="PROSITE-ProRule" id="PRU00782"/>
    </source>
</evidence>
<dbReference type="InterPro" id="IPR008989">
    <property type="entry name" value="Myosin_S1_N"/>
</dbReference>
<dbReference type="GO" id="GO:0000146">
    <property type="term" value="F:microfilament motor activity"/>
    <property type="evidence" value="ECO:0007669"/>
    <property type="project" value="TreeGrafter"/>
</dbReference>
<comment type="subcellular location">
    <subcellularLocation>
        <location evidence="1">Cytoplasm</location>
        <location evidence="1">Myofibril</location>
    </subcellularLocation>
</comment>
<dbReference type="FunFam" id="1.20.5.370:FF:000008">
    <property type="entry name" value="Myosin heavy chain"/>
    <property type="match status" value="1"/>
</dbReference>
<dbReference type="GO" id="GO:0006936">
    <property type="term" value="P:muscle contraction"/>
    <property type="evidence" value="ECO:0007669"/>
    <property type="project" value="TreeGrafter"/>
</dbReference>
<dbReference type="GO" id="GO:0005524">
    <property type="term" value="F:ATP binding"/>
    <property type="evidence" value="ECO:0007669"/>
    <property type="project" value="UniProtKB-UniRule"/>
</dbReference>
<evidence type="ECO:0000256" key="1">
    <source>
        <dbReference type="ARBA" id="ARBA00004657"/>
    </source>
</evidence>
<evidence type="ECO:0000259" key="16">
    <source>
        <dbReference type="PROSITE" id="PS51844"/>
    </source>
</evidence>
<dbReference type="FunFam" id="2.30.30.360:FF:000001">
    <property type="entry name" value="Myosin heavy chain"/>
    <property type="match status" value="1"/>
</dbReference>
<dbReference type="CDD" id="cd01377">
    <property type="entry name" value="MYSc_class_II"/>
    <property type="match status" value="1"/>
</dbReference>
<dbReference type="FunFam" id="1.20.5.340:FF:000025">
    <property type="entry name" value="Myosin heavy chain, isoform G"/>
    <property type="match status" value="1"/>
</dbReference>
<dbReference type="InterPro" id="IPR014751">
    <property type="entry name" value="XRCC4-like_C"/>
</dbReference>
<feature type="domain" description="Myosin motor" evidence="15">
    <location>
        <begin position="63"/>
        <end position="781"/>
    </location>
</feature>
<dbReference type="InterPro" id="IPR001609">
    <property type="entry name" value="Myosin_head_motor_dom-like"/>
</dbReference>
<keyword evidence="9 13" id="KW-0518">Myosin</keyword>
<organism evidence="17 18">
    <name type="scientific">Acrobeloides nanus</name>
    <dbReference type="NCBI Taxonomy" id="290746"/>
    <lineage>
        <taxon>Eukaryota</taxon>
        <taxon>Metazoa</taxon>
        <taxon>Ecdysozoa</taxon>
        <taxon>Nematoda</taxon>
        <taxon>Chromadorea</taxon>
        <taxon>Rhabditida</taxon>
        <taxon>Tylenchina</taxon>
        <taxon>Cephalobomorpha</taxon>
        <taxon>Cephaloboidea</taxon>
        <taxon>Cephalobidae</taxon>
        <taxon>Acrobeloides</taxon>
    </lineage>
</organism>
<dbReference type="WBParaSite" id="ACRNAN_Path_887.g3415.t1">
    <property type="protein sequence ID" value="ACRNAN_Path_887.g3415.t1"/>
    <property type="gene ID" value="ACRNAN_Path_887.g3415"/>
</dbReference>
<feature type="binding site" evidence="13">
    <location>
        <begin position="156"/>
        <end position="163"/>
    </location>
    <ligand>
        <name>ATP</name>
        <dbReference type="ChEBI" id="CHEBI:30616"/>
    </ligand>
</feature>
<keyword evidence="6 13" id="KW-0547">Nucleotide-binding</keyword>
<evidence type="ECO:0000256" key="14">
    <source>
        <dbReference type="SAM" id="MobiDB-lite"/>
    </source>
</evidence>
<dbReference type="GO" id="GO:0045214">
    <property type="term" value="P:sarcomere organization"/>
    <property type="evidence" value="ECO:0007669"/>
    <property type="project" value="TreeGrafter"/>
</dbReference>
<proteinExistence type="inferred from homology"/>
<dbReference type="GO" id="GO:0051015">
    <property type="term" value="F:actin filament binding"/>
    <property type="evidence" value="ECO:0007669"/>
    <property type="project" value="InterPro"/>
</dbReference>
<dbReference type="PANTHER" id="PTHR45615">
    <property type="entry name" value="MYOSIN HEAVY CHAIN, NON-MUSCLE"/>
    <property type="match status" value="1"/>
</dbReference>
<accession>A0A914CEE8</accession>
<dbReference type="InterPro" id="IPR004009">
    <property type="entry name" value="SH3_Myosin"/>
</dbReference>
<feature type="region of interest" description="Disordered" evidence="14">
    <location>
        <begin position="1118"/>
        <end position="1138"/>
    </location>
</feature>
<feature type="domain" description="Myosin N-terminal SH3-like" evidence="16">
    <location>
        <begin position="10"/>
        <end position="59"/>
    </location>
</feature>
<dbReference type="FunFam" id="1.20.5.340:FF:000036">
    <property type="entry name" value="Myosin heavy chain"/>
    <property type="match status" value="1"/>
</dbReference>
<keyword evidence="3" id="KW-0787">Thick filament</keyword>